<reference evidence="12" key="1">
    <citation type="journal article" date="2022" name="bioRxiv">
        <title>Sequencing and chromosome-scale assembly of the giantPleurodeles waltlgenome.</title>
        <authorList>
            <person name="Brown T."/>
            <person name="Elewa A."/>
            <person name="Iarovenko S."/>
            <person name="Subramanian E."/>
            <person name="Araus A.J."/>
            <person name="Petzold A."/>
            <person name="Susuki M."/>
            <person name="Suzuki K.-i.T."/>
            <person name="Hayashi T."/>
            <person name="Toyoda A."/>
            <person name="Oliveira C."/>
            <person name="Osipova E."/>
            <person name="Leigh N.D."/>
            <person name="Simon A."/>
            <person name="Yun M.H."/>
        </authorList>
    </citation>
    <scope>NUCLEOTIDE SEQUENCE</scope>
    <source>
        <strain evidence="12">20211129_DDA</strain>
        <tissue evidence="12">Liver</tissue>
    </source>
</reference>
<protein>
    <recommendedName>
        <fullName evidence="10">Olfactory receptor</fullName>
    </recommendedName>
</protein>
<dbReference type="EMBL" id="JANPWB010000012">
    <property type="protein sequence ID" value="KAJ1120673.1"/>
    <property type="molecule type" value="Genomic_DNA"/>
</dbReference>
<dbReference type="Proteomes" id="UP001066276">
    <property type="component" value="Chromosome 8"/>
</dbReference>
<dbReference type="PRINTS" id="PR00237">
    <property type="entry name" value="GPCRRHODOPSN"/>
</dbReference>
<evidence type="ECO:0000313" key="13">
    <source>
        <dbReference type="Proteomes" id="UP001066276"/>
    </source>
</evidence>
<keyword evidence="13" id="KW-1185">Reference proteome</keyword>
<comment type="similarity">
    <text evidence="9">Belongs to the G-protein coupled receptor 1 family.</text>
</comment>
<keyword evidence="7 10" id="KW-0472">Membrane</keyword>
<dbReference type="GO" id="GO:0004984">
    <property type="term" value="F:olfactory receptor activity"/>
    <property type="evidence" value="ECO:0007669"/>
    <property type="project" value="InterPro"/>
</dbReference>
<feature type="domain" description="G-protein coupled receptors family 1 profile" evidence="11">
    <location>
        <begin position="37"/>
        <end position="288"/>
    </location>
</feature>
<feature type="transmembrane region" description="Helical" evidence="10">
    <location>
        <begin position="192"/>
        <end position="222"/>
    </location>
</feature>
<dbReference type="SUPFAM" id="SSF81321">
    <property type="entry name" value="Family A G protein-coupled receptor-like"/>
    <property type="match status" value="1"/>
</dbReference>
<dbReference type="CDD" id="cd15953">
    <property type="entry name" value="7tmA_OR52P-like"/>
    <property type="match status" value="1"/>
</dbReference>
<evidence type="ECO:0000256" key="4">
    <source>
        <dbReference type="ARBA" id="ARBA00022692"/>
    </source>
</evidence>
<dbReference type="InterPro" id="IPR050402">
    <property type="entry name" value="OR51/52/56-like"/>
</dbReference>
<evidence type="ECO:0000256" key="9">
    <source>
        <dbReference type="RuleBase" id="RU000688"/>
    </source>
</evidence>
<dbReference type="Gene3D" id="1.20.1070.10">
    <property type="entry name" value="Rhodopsin 7-helix transmembrane proteins"/>
    <property type="match status" value="1"/>
</dbReference>
<evidence type="ECO:0000256" key="8">
    <source>
        <dbReference type="ARBA" id="ARBA00023224"/>
    </source>
</evidence>
<feature type="transmembrane region" description="Helical" evidence="10">
    <location>
        <begin position="136"/>
        <end position="153"/>
    </location>
</feature>
<comment type="subcellular location">
    <subcellularLocation>
        <location evidence="10">Cell membrane</location>
        <topology evidence="10">Multi-pass membrane protein</topology>
    </subcellularLocation>
    <subcellularLocation>
        <location evidence="2">Membrane</location>
        <topology evidence="2">Multi-pass membrane protein</topology>
    </subcellularLocation>
</comment>
<keyword evidence="10" id="KW-1003">Cell membrane</keyword>
<feature type="transmembrane region" description="Helical" evidence="10">
    <location>
        <begin position="57"/>
        <end position="83"/>
    </location>
</feature>
<evidence type="ECO:0000256" key="2">
    <source>
        <dbReference type="ARBA" id="ARBA00004141"/>
    </source>
</evidence>
<evidence type="ECO:0000256" key="5">
    <source>
        <dbReference type="ARBA" id="ARBA00022725"/>
    </source>
</evidence>
<evidence type="ECO:0000256" key="1">
    <source>
        <dbReference type="ARBA" id="ARBA00002936"/>
    </source>
</evidence>
<evidence type="ECO:0000256" key="3">
    <source>
        <dbReference type="ARBA" id="ARBA00022606"/>
    </source>
</evidence>
<dbReference type="AlphaFoldDB" id="A0AAV7P4P3"/>
<comment type="caution">
    <text evidence="12">The sequence shown here is derived from an EMBL/GenBank/DDBJ whole genome shotgun (WGS) entry which is preliminary data.</text>
</comment>
<dbReference type="InterPro" id="IPR000276">
    <property type="entry name" value="GPCR_Rhodpsn"/>
</dbReference>
<keyword evidence="9" id="KW-0297">G-protein coupled receptor</keyword>
<gene>
    <name evidence="12" type="ORF">NDU88_008835</name>
</gene>
<keyword evidence="9" id="KW-0675">Receptor</keyword>
<dbReference type="PROSITE" id="PS50262">
    <property type="entry name" value="G_PROTEIN_RECEP_F1_2"/>
    <property type="match status" value="1"/>
</dbReference>
<feature type="transmembrane region" description="Helical" evidence="10">
    <location>
        <begin position="25"/>
        <end position="45"/>
    </location>
</feature>
<feature type="transmembrane region" description="Helical" evidence="10">
    <location>
        <begin position="95"/>
        <end position="116"/>
    </location>
</feature>
<evidence type="ECO:0000256" key="6">
    <source>
        <dbReference type="ARBA" id="ARBA00022989"/>
    </source>
</evidence>
<dbReference type="PRINTS" id="PR00245">
    <property type="entry name" value="OLFACTORYR"/>
</dbReference>
<feature type="transmembrane region" description="Helical" evidence="10">
    <location>
        <begin position="234"/>
        <end position="256"/>
    </location>
</feature>
<organism evidence="12 13">
    <name type="scientific">Pleurodeles waltl</name>
    <name type="common">Iberian ribbed newt</name>
    <dbReference type="NCBI Taxonomy" id="8319"/>
    <lineage>
        <taxon>Eukaryota</taxon>
        <taxon>Metazoa</taxon>
        <taxon>Chordata</taxon>
        <taxon>Craniata</taxon>
        <taxon>Vertebrata</taxon>
        <taxon>Euteleostomi</taxon>
        <taxon>Amphibia</taxon>
        <taxon>Batrachia</taxon>
        <taxon>Caudata</taxon>
        <taxon>Salamandroidea</taxon>
        <taxon>Salamandridae</taxon>
        <taxon>Pleurodelinae</taxon>
        <taxon>Pleurodeles</taxon>
    </lineage>
</organism>
<keyword evidence="5 10" id="KW-0552">Olfaction</keyword>
<evidence type="ECO:0000259" key="11">
    <source>
        <dbReference type="PROSITE" id="PS50262"/>
    </source>
</evidence>
<sequence>MNASVLPFILIGIPGLEEFHMWISLPWSSMYIITIVANFAVLFFIKKEESLHQPMYLFLCMLLITDLVSSNASVPKMLILFWFDVREISFEGCLIQMYIVHSFSIMGSGVLLAMAFDRYVAVCHPLRYITILNSQVIAKIGLMVLLRGFLLVFPHPFLVQRLPFCRSNEIKQTYCEHMAVANLACADVTINILYGLFVALFVVGLDAFFIIISYVTIVRAVLKLPSRQARLKAFNTCVSHVCVILVAYIPALFSFIAHRFSTSVKPHVQVLLSNIYLILPPMLNPIVYGIKSKQIRLKALGFFQLRR</sequence>
<dbReference type="InterPro" id="IPR017452">
    <property type="entry name" value="GPCR_Rhodpsn_7TM"/>
</dbReference>
<dbReference type="Pfam" id="PF13853">
    <property type="entry name" value="7tm_4"/>
    <property type="match status" value="1"/>
</dbReference>
<dbReference type="FunFam" id="1.20.1070.10:FF:000006">
    <property type="entry name" value="Olfactory receptor"/>
    <property type="match status" value="1"/>
</dbReference>
<evidence type="ECO:0000256" key="10">
    <source>
        <dbReference type="RuleBase" id="RU363047"/>
    </source>
</evidence>
<proteinExistence type="inferred from homology"/>
<dbReference type="PANTHER" id="PTHR26450">
    <property type="entry name" value="OLFACTORY RECEPTOR 56B1-RELATED"/>
    <property type="match status" value="1"/>
</dbReference>
<dbReference type="GO" id="GO:0005886">
    <property type="term" value="C:plasma membrane"/>
    <property type="evidence" value="ECO:0007669"/>
    <property type="project" value="UniProtKB-SubCell"/>
</dbReference>
<keyword evidence="4 9" id="KW-0812">Transmembrane</keyword>
<dbReference type="PANTHER" id="PTHR26450:SF156">
    <property type="entry name" value="OLFACTORY RECEPTOR 52R1"/>
    <property type="match status" value="1"/>
</dbReference>
<keyword evidence="8 9" id="KW-0807">Transducer</keyword>
<evidence type="ECO:0000256" key="7">
    <source>
        <dbReference type="ARBA" id="ARBA00023136"/>
    </source>
</evidence>
<evidence type="ECO:0000313" key="12">
    <source>
        <dbReference type="EMBL" id="KAJ1120673.1"/>
    </source>
</evidence>
<dbReference type="PROSITE" id="PS00237">
    <property type="entry name" value="G_PROTEIN_RECEP_F1_1"/>
    <property type="match status" value="1"/>
</dbReference>
<comment type="function">
    <text evidence="1">Odorant receptor.</text>
</comment>
<dbReference type="GO" id="GO:0004930">
    <property type="term" value="F:G protein-coupled receptor activity"/>
    <property type="evidence" value="ECO:0007669"/>
    <property type="project" value="UniProtKB-KW"/>
</dbReference>
<feature type="transmembrane region" description="Helical" evidence="10">
    <location>
        <begin position="268"/>
        <end position="290"/>
    </location>
</feature>
<dbReference type="InterPro" id="IPR000725">
    <property type="entry name" value="Olfact_rcpt"/>
</dbReference>
<name>A0AAV7P4P3_PLEWA</name>
<keyword evidence="3 10" id="KW-0716">Sensory transduction</keyword>
<keyword evidence="6 10" id="KW-1133">Transmembrane helix</keyword>
<accession>A0AAV7P4P3</accession>